<dbReference type="GO" id="GO:0004843">
    <property type="term" value="F:cysteine-type deubiquitinase activity"/>
    <property type="evidence" value="ECO:0007669"/>
    <property type="project" value="UniProtKB-EC"/>
</dbReference>
<evidence type="ECO:0000256" key="6">
    <source>
        <dbReference type="ARBA" id="ARBA00022801"/>
    </source>
</evidence>
<dbReference type="InterPro" id="IPR038765">
    <property type="entry name" value="Papain-like_cys_pep_sf"/>
</dbReference>
<feature type="compositionally biased region" description="Basic and acidic residues" evidence="7">
    <location>
        <begin position="888"/>
        <end position="911"/>
    </location>
</feature>
<dbReference type="SUPFAM" id="SSF54001">
    <property type="entry name" value="Cysteine proteinases"/>
    <property type="match status" value="1"/>
</dbReference>
<dbReference type="InterPro" id="IPR050704">
    <property type="entry name" value="Peptidase_C85-like"/>
</dbReference>
<sequence length="930" mass="101625">MNGPLTRFSFPDAIPVVVPCKVSWDFRGQRRHRIFSRILKVAFIKRFAVSGAVRTVITSTHVGSGRRRPPKEEEEQKGAERSVRPRRGDNSTSVRSASHRPGAMTQSFDPETEAQRQEDQHLRGMRHAHHPQGRSRMDEGVEARNTAFTRSRLGDEHGGRHDNAEDVGAFGEELDPMLDSITDTRASGVAHTARNLDGYSAATSITNRVSEVSDLHSRRPSSLRTSIQPSCPTPGLNENDNESMGKNANDAAGSEALGPSVSLSPCRTSWPVSGDGATPYFEGMLLEALDSVDVWCEAEVIGVNTASRHVRVTYLYWSDKYDEDIPLFSTRLAPYPTHTFQPGRPETLQVRQRVEVEVEGADQARKWVHAEVKGVSGDGRQVLVACKGRGRLEEWLPRDSARIRAYGRFKKCLAAKQSRYGKAALAATTGSHVVNGEVHAGLKRPPLRLVGGSNQHYPQPPQSRSQTRVDLNDLHRRAIAASSDRYSAYQAALSRHGLSIQPIEGDGNCLFRSVSHQVYGTDAHHMLIRDKCMAYMDLERQYFEPYVVGGMSEFLRYLELKRRDGVWGDDPEVQALCEMYDRPAEIWAFDAAEGAKKLRTFHEASGFTGRSMAPGGSAPMRLSYYGGGHYDSLVRVGGRDGGEAGGGEVPGMVENRALEMAQQRQAASTGRGAFGMEESKQRSDQEATEEAAVEAALKASREDFDSFTDLETALELSAEAHLQAELMRSAVASTEEELVKKVLEDSLKGSDGEQGPSTEEEMVRVAMKESLAEGGLARDEGAAAEAATMVDHEYQEALTLSMSGVGADAGRQGEAVDFGELVEDGELARAIALSLKHIQGQDQSLQEDNYSVEEDHGASFLSMSPAPASSSPPVAADSFGSGASLEDAYLREQHENLEQARARKEEADLQRAVEASLGQQHCSDGRGPDN</sequence>
<feature type="compositionally biased region" description="Basic and acidic residues" evidence="7">
    <location>
        <begin position="113"/>
        <end position="122"/>
    </location>
</feature>
<dbReference type="CDD" id="cd20104">
    <property type="entry name" value="MBT_PHF20L1-like"/>
    <property type="match status" value="1"/>
</dbReference>
<evidence type="ECO:0000256" key="4">
    <source>
        <dbReference type="ARBA" id="ARBA00022670"/>
    </source>
</evidence>
<dbReference type="PANTHER" id="PTHR12419:SF4">
    <property type="entry name" value="OTU DOMAIN-CONTAINING PROTEIN 5"/>
    <property type="match status" value="1"/>
</dbReference>
<dbReference type="PANTHER" id="PTHR12419">
    <property type="entry name" value="OTU DOMAIN CONTAINING PROTEIN"/>
    <property type="match status" value="1"/>
</dbReference>
<dbReference type="GO" id="GO:0016579">
    <property type="term" value="P:protein deubiquitination"/>
    <property type="evidence" value="ECO:0007669"/>
    <property type="project" value="TreeGrafter"/>
</dbReference>
<evidence type="ECO:0000259" key="8">
    <source>
        <dbReference type="PROSITE" id="PS50802"/>
    </source>
</evidence>
<feature type="compositionally biased region" description="Basic and acidic residues" evidence="7">
    <location>
        <begin position="70"/>
        <end position="89"/>
    </location>
</feature>
<evidence type="ECO:0000256" key="1">
    <source>
        <dbReference type="ARBA" id="ARBA00000707"/>
    </source>
</evidence>
<accession>W7TUL0</accession>
<feature type="region of interest" description="Disordered" evidence="7">
    <location>
        <begin position="851"/>
        <end position="930"/>
    </location>
</feature>
<dbReference type="SUPFAM" id="SSF54160">
    <property type="entry name" value="Chromo domain-like"/>
    <property type="match status" value="1"/>
</dbReference>
<feature type="region of interest" description="Disordered" evidence="7">
    <location>
        <begin position="211"/>
        <end position="261"/>
    </location>
</feature>
<keyword evidence="10" id="KW-1185">Reference proteome</keyword>
<dbReference type="AlphaFoldDB" id="W7TUL0"/>
<evidence type="ECO:0000256" key="7">
    <source>
        <dbReference type="SAM" id="MobiDB-lite"/>
    </source>
</evidence>
<gene>
    <name evidence="9" type="ORF">Naga_100047g42</name>
</gene>
<evidence type="ECO:0000313" key="9">
    <source>
        <dbReference type="EMBL" id="EWM24311.1"/>
    </source>
</evidence>
<organism evidence="9 10">
    <name type="scientific">Nannochloropsis gaditana</name>
    <dbReference type="NCBI Taxonomy" id="72520"/>
    <lineage>
        <taxon>Eukaryota</taxon>
        <taxon>Sar</taxon>
        <taxon>Stramenopiles</taxon>
        <taxon>Ochrophyta</taxon>
        <taxon>Eustigmatophyceae</taxon>
        <taxon>Eustigmatales</taxon>
        <taxon>Monodopsidaceae</taxon>
        <taxon>Nannochloropsis</taxon>
    </lineage>
</organism>
<dbReference type="SMART" id="SM00726">
    <property type="entry name" value="UIM"/>
    <property type="match status" value="3"/>
</dbReference>
<protein>
    <recommendedName>
        <fullName evidence="3">ubiquitinyl hydrolase 1</fullName>
        <ecNumber evidence="3">3.4.19.12</ecNumber>
    </recommendedName>
</protein>
<dbReference type="OrthoDB" id="415023at2759"/>
<dbReference type="Pfam" id="PF02338">
    <property type="entry name" value="OTU"/>
    <property type="match status" value="1"/>
</dbReference>
<comment type="caution">
    <text evidence="9">The sequence shown here is derived from an EMBL/GenBank/DDBJ whole genome shotgun (WGS) entry which is preliminary data.</text>
</comment>
<dbReference type="Gene3D" id="2.30.30.140">
    <property type="match status" value="1"/>
</dbReference>
<keyword evidence="4 9" id="KW-0645">Protease</keyword>
<dbReference type="EC" id="3.4.19.12" evidence="3"/>
<feature type="domain" description="OTU" evidence="8">
    <location>
        <begin position="498"/>
        <end position="636"/>
    </location>
</feature>
<dbReference type="InterPro" id="IPR003323">
    <property type="entry name" value="OTU_dom"/>
</dbReference>
<comment type="catalytic activity">
    <reaction evidence="1">
        <text>Thiol-dependent hydrolysis of ester, thioester, amide, peptide and isopeptide bonds formed by the C-terminal Gly of ubiquitin (a 76-residue protein attached to proteins as an intracellular targeting signal).</text>
        <dbReference type="EC" id="3.4.19.12"/>
    </reaction>
</comment>
<feature type="region of interest" description="Disordered" evidence="7">
    <location>
        <begin position="60"/>
        <end position="141"/>
    </location>
</feature>
<dbReference type="Gene3D" id="3.90.70.80">
    <property type="match status" value="1"/>
</dbReference>
<evidence type="ECO:0000256" key="3">
    <source>
        <dbReference type="ARBA" id="ARBA00012759"/>
    </source>
</evidence>
<feature type="region of interest" description="Disordered" evidence="7">
    <location>
        <begin position="663"/>
        <end position="687"/>
    </location>
</feature>
<evidence type="ECO:0000256" key="5">
    <source>
        <dbReference type="ARBA" id="ARBA00022786"/>
    </source>
</evidence>
<keyword evidence="5" id="KW-0833">Ubl conjugation pathway</keyword>
<feature type="compositionally biased region" description="Basic residues" evidence="7">
    <location>
        <begin position="123"/>
        <end position="133"/>
    </location>
</feature>
<dbReference type="InterPro" id="IPR003903">
    <property type="entry name" value="UIM_dom"/>
</dbReference>
<feature type="compositionally biased region" description="Low complexity" evidence="7">
    <location>
        <begin position="858"/>
        <end position="878"/>
    </location>
</feature>
<dbReference type="PROSITE" id="PS50802">
    <property type="entry name" value="OTU"/>
    <property type="match status" value="1"/>
</dbReference>
<name>W7TUL0_9STRA</name>
<keyword evidence="6" id="KW-0378">Hydrolase</keyword>
<dbReference type="InterPro" id="IPR016197">
    <property type="entry name" value="Chromo-like_dom_sf"/>
</dbReference>
<reference evidence="9 10" key="1">
    <citation type="journal article" date="2014" name="Mol. Plant">
        <title>Chromosome Scale Genome Assembly and Transcriptome Profiling of Nannochloropsis gaditana in Nitrogen Depletion.</title>
        <authorList>
            <person name="Corteggiani Carpinelli E."/>
            <person name="Telatin A."/>
            <person name="Vitulo N."/>
            <person name="Forcato C."/>
            <person name="D'Angelo M."/>
            <person name="Schiavon R."/>
            <person name="Vezzi A."/>
            <person name="Giacometti G.M."/>
            <person name="Morosinotto T."/>
            <person name="Valle G."/>
        </authorList>
    </citation>
    <scope>NUCLEOTIDE SEQUENCE [LARGE SCALE GENOMIC DNA]</scope>
    <source>
        <strain evidence="9 10">B-31</strain>
    </source>
</reference>
<evidence type="ECO:0000256" key="2">
    <source>
        <dbReference type="ARBA" id="ARBA00010407"/>
    </source>
</evidence>
<comment type="similarity">
    <text evidence="2">Belongs to the peptidase C85 family.</text>
</comment>
<dbReference type="Proteomes" id="UP000019335">
    <property type="component" value="Chromosome 14"/>
</dbReference>
<dbReference type="GO" id="GO:0006508">
    <property type="term" value="P:proteolysis"/>
    <property type="evidence" value="ECO:0007669"/>
    <property type="project" value="UniProtKB-KW"/>
</dbReference>
<dbReference type="GO" id="GO:0061578">
    <property type="term" value="F:K63-linked deubiquitinase activity"/>
    <property type="evidence" value="ECO:0007669"/>
    <property type="project" value="TreeGrafter"/>
</dbReference>
<feature type="compositionally biased region" description="Polar residues" evidence="7">
    <location>
        <begin position="220"/>
        <end position="246"/>
    </location>
</feature>
<proteinExistence type="inferred from homology"/>
<evidence type="ECO:0000313" key="10">
    <source>
        <dbReference type="Proteomes" id="UP000019335"/>
    </source>
</evidence>
<dbReference type="EMBL" id="AZIL01001305">
    <property type="protein sequence ID" value="EWM24311.1"/>
    <property type="molecule type" value="Genomic_DNA"/>
</dbReference>
<dbReference type="CDD" id="cd22752">
    <property type="entry name" value="OTU_OTUD5-like"/>
    <property type="match status" value="1"/>
</dbReference>